<sequence length="224" mass="25044">MKKFLKITLRVVLGFIAFVALYLLAAWGLSKITVSAEPGTSKDVTIYILTNGVHTDIVVPVKNEQMDWSKELKFENTVGKDTAASFVGMGWGDKGFYLNTPTWAELKFSVAFKAAFALSTSAIHATYHKELKESSSCKKITISKEQYARLITFITKSFKTDSAGHFINIKTNANYGTADAFYEANRKYNLFYTCNTWANNALKSCGQKACLWTPADSPIFDKYK</sequence>
<organism evidence="2 3">
    <name type="scientific">Mucilaginibacter pankratovii</name>
    <dbReference type="NCBI Taxonomy" id="2772110"/>
    <lineage>
        <taxon>Bacteria</taxon>
        <taxon>Pseudomonadati</taxon>
        <taxon>Bacteroidota</taxon>
        <taxon>Sphingobacteriia</taxon>
        <taxon>Sphingobacteriales</taxon>
        <taxon>Sphingobacteriaceae</taxon>
        <taxon>Mucilaginibacter</taxon>
    </lineage>
</organism>
<evidence type="ECO:0000313" key="2">
    <source>
        <dbReference type="EMBL" id="MBD1362218.1"/>
    </source>
</evidence>
<gene>
    <name evidence="2" type="ORF">IDJ77_00220</name>
</gene>
<dbReference type="RefSeq" id="WP_191186910.1">
    <property type="nucleotide sequence ID" value="NZ_JACWMY010000001.1"/>
</dbReference>
<reference evidence="2 3" key="1">
    <citation type="submission" date="2020-09" db="EMBL/GenBank/DDBJ databases">
        <title>Novel species of Mucilaginibacter isolated from a glacier on the Tibetan Plateau.</title>
        <authorList>
            <person name="Liu Q."/>
            <person name="Xin Y.-H."/>
        </authorList>
    </citation>
    <scope>NUCLEOTIDE SEQUENCE [LARGE SCALE GENOMIC DNA]</scope>
    <source>
        <strain evidence="2 3">ZT4R22</strain>
    </source>
</reference>
<comment type="caution">
    <text evidence="2">The sequence shown here is derived from an EMBL/GenBank/DDBJ whole genome shotgun (WGS) entry which is preliminary data.</text>
</comment>
<keyword evidence="1" id="KW-1133">Transmembrane helix</keyword>
<accession>A0ABR7WIR6</accession>
<name>A0ABR7WIR6_9SPHI</name>
<keyword evidence="1" id="KW-0812">Transmembrane</keyword>
<dbReference type="EMBL" id="JACWMY010000001">
    <property type="protein sequence ID" value="MBD1362218.1"/>
    <property type="molecule type" value="Genomic_DNA"/>
</dbReference>
<proteinExistence type="predicted"/>
<evidence type="ECO:0000256" key="1">
    <source>
        <dbReference type="SAM" id="Phobius"/>
    </source>
</evidence>
<dbReference type="Pfam" id="PF09601">
    <property type="entry name" value="DUF2459"/>
    <property type="match status" value="1"/>
</dbReference>
<dbReference type="Proteomes" id="UP000606600">
    <property type="component" value="Unassembled WGS sequence"/>
</dbReference>
<feature type="transmembrane region" description="Helical" evidence="1">
    <location>
        <begin position="7"/>
        <end position="29"/>
    </location>
</feature>
<protein>
    <submittedName>
        <fullName evidence="2">TIGR02117 family protein</fullName>
    </submittedName>
</protein>
<dbReference type="InterPro" id="IPR011727">
    <property type="entry name" value="CHP02117"/>
</dbReference>
<dbReference type="NCBIfam" id="TIGR02117">
    <property type="entry name" value="chp_urease_rgn"/>
    <property type="match status" value="1"/>
</dbReference>
<keyword evidence="3" id="KW-1185">Reference proteome</keyword>
<keyword evidence="1" id="KW-0472">Membrane</keyword>
<evidence type="ECO:0000313" key="3">
    <source>
        <dbReference type="Proteomes" id="UP000606600"/>
    </source>
</evidence>